<sequence>MLFLKLFRESFLFAYDALRQNKLRTMLSLLGVTIGIFTIIAVFSAVDTLRNNLQNSVNKLGNNSVYIQKWPWVGGSDFPWWKYLQRPVPKLKDFNELTRRSQTAEALSYEIFIDNRTIKYQSNTIDGAQVDAASKDHDKTWNFDFAYGRYFTEMESKTGAPVTNIGYDIAQSLFPGGDAVGKQIKVMGRYVTIVGVFSKQGKDMLGISTDKEVLLPLNFAHNLIDIQNEKYGPQIVVRGRVGVPVDDVESELQGLMRSIRSLRPGQEDNFSLNRTTMLTNELDRLFGIINIAGAIIGGFSILVGGFGIANIMFVSVKERTNIIGIQKSLGAKNYFILLQFLIESIILCLLGGLIGLLLVYFLTFGVKAVFDIQVVLDLKNIIVGIGTSVTIGVISGIIPAYFASRLDPVEAIRTN</sequence>
<dbReference type="InterPro" id="IPR003838">
    <property type="entry name" value="ABC3_permease_C"/>
</dbReference>
<evidence type="ECO:0000259" key="8">
    <source>
        <dbReference type="Pfam" id="PF02687"/>
    </source>
</evidence>
<evidence type="ECO:0000313" key="11">
    <source>
        <dbReference type="Proteomes" id="UP001324380"/>
    </source>
</evidence>
<keyword evidence="2" id="KW-1003">Cell membrane</keyword>
<feature type="transmembrane region" description="Helical" evidence="7">
    <location>
        <begin position="285"/>
        <end position="313"/>
    </location>
</feature>
<comment type="similarity">
    <text evidence="6">Belongs to the ABC-4 integral membrane protein family.</text>
</comment>
<dbReference type="PANTHER" id="PTHR30572">
    <property type="entry name" value="MEMBRANE COMPONENT OF TRANSPORTER-RELATED"/>
    <property type="match status" value="1"/>
</dbReference>
<dbReference type="EMBL" id="CP139558">
    <property type="protein sequence ID" value="WPU96710.1"/>
    <property type="molecule type" value="Genomic_DNA"/>
</dbReference>
<evidence type="ECO:0000313" key="10">
    <source>
        <dbReference type="EMBL" id="WPU96710.1"/>
    </source>
</evidence>
<feature type="domain" description="MacB-like periplasmic core" evidence="9">
    <location>
        <begin position="25"/>
        <end position="253"/>
    </location>
</feature>
<organism evidence="10 11">
    <name type="scientific">Mucilaginibacter sabulilitoris</name>
    <dbReference type="NCBI Taxonomy" id="1173583"/>
    <lineage>
        <taxon>Bacteria</taxon>
        <taxon>Pseudomonadati</taxon>
        <taxon>Bacteroidota</taxon>
        <taxon>Sphingobacteriia</taxon>
        <taxon>Sphingobacteriales</taxon>
        <taxon>Sphingobacteriaceae</taxon>
        <taxon>Mucilaginibacter</taxon>
    </lineage>
</organism>
<dbReference type="InterPro" id="IPR025857">
    <property type="entry name" value="MacB_PCD"/>
</dbReference>
<evidence type="ECO:0000256" key="5">
    <source>
        <dbReference type="ARBA" id="ARBA00023136"/>
    </source>
</evidence>
<dbReference type="PANTHER" id="PTHR30572:SF4">
    <property type="entry name" value="ABC TRANSPORTER PERMEASE YTRF"/>
    <property type="match status" value="1"/>
</dbReference>
<keyword evidence="3 7" id="KW-0812">Transmembrane</keyword>
<gene>
    <name evidence="10" type="ORF">SNE25_14390</name>
</gene>
<evidence type="ECO:0000256" key="7">
    <source>
        <dbReference type="SAM" id="Phobius"/>
    </source>
</evidence>
<dbReference type="Proteomes" id="UP001324380">
    <property type="component" value="Chromosome"/>
</dbReference>
<dbReference type="Pfam" id="PF02687">
    <property type="entry name" value="FtsX"/>
    <property type="match status" value="1"/>
</dbReference>
<evidence type="ECO:0000256" key="1">
    <source>
        <dbReference type="ARBA" id="ARBA00004651"/>
    </source>
</evidence>
<accession>A0ABZ0TYW3</accession>
<reference evidence="10 11" key="1">
    <citation type="submission" date="2023-11" db="EMBL/GenBank/DDBJ databases">
        <title>Analysis of the Genomes of Mucilaginibacter gossypii cycad 4 and M. sabulilitoris SNA2: microbes with the potential for plant growth promotion.</title>
        <authorList>
            <person name="Hirsch A.M."/>
            <person name="Humm E."/>
            <person name="Rubbi M."/>
            <person name="Del Vecchio G."/>
            <person name="Ha S.M."/>
            <person name="Pellegrini M."/>
            <person name="Gunsalus R.P."/>
        </authorList>
    </citation>
    <scope>NUCLEOTIDE SEQUENCE [LARGE SCALE GENOMIC DNA]</scope>
    <source>
        <strain evidence="10 11">SNA2</strain>
    </source>
</reference>
<feature type="transmembrane region" description="Helical" evidence="7">
    <location>
        <begin position="27"/>
        <end position="46"/>
    </location>
</feature>
<keyword evidence="11" id="KW-1185">Reference proteome</keyword>
<dbReference type="InterPro" id="IPR050250">
    <property type="entry name" value="Macrolide_Exporter_MacB"/>
</dbReference>
<keyword evidence="5 7" id="KW-0472">Membrane</keyword>
<dbReference type="Pfam" id="PF12704">
    <property type="entry name" value="MacB_PCD"/>
    <property type="match status" value="1"/>
</dbReference>
<feature type="transmembrane region" description="Helical" evidence="7">
    <location>
        <begin position="334"/>
        <end position="361"/>
    </location>
</feature>
<evidence type="ECO:0000256" key="3">
    <source>
        <dbReference type="ARBA" id="ARBA00022692"/>
    </source>
</evidence>
<comment type="subcellular location">
    <subcellularLocation>
        <location evidence="1">Cell membrane</location>
        <topology evidence="1">Multi-pass membrane protein</topology>
    </subcellularLocation>
</comment>
<keyword evidence="4 7" id="KW-1133">Transmembrane helix</keyword>
<evidence type="ECO:0000256" key="2">
    <source>
        <dbReference type="ARBA" id="ARBA00022475"/>
    </source>
</evidence>
<name>A0ABZ0TYW3_9SPHI</name>
<feature type="transmembrane region" description="Helical" evidence="7">
    <location>
        <begin position="381"/>
        <end position="403"/>
    </location>
</feature>
<protein>
    <submittedName>
        <fullName evidence="10">ABC transporter permease</fullName>
    </submittedName>
</protein>
<dbReference type="RefSeq" id="WP_321565799.1">
    <property type="nucleotide sequence ID" value="NZ_CP139558.1"/>
</dbReference>
<evidence type="ECO:0000259" key="9">
    <source>
        <dbReference type="Pfam" id="PF12704"/>
    </source>
</evidence>
<proteinExistence type="inferred from homology"/>
<evidence type="ECO:0000256" key="4">
    <source>
        <dbReference type="ARBA" id="ARBA00022989"/>
    </source>
</evidence>
<evidence type="ECO:0000256" key="6">
    <source>
        <dbReference type="ARBA" id="ARBA00038076"/>
    </source>
</evidence>
<feature type="domain" description="ABC3 transporter permease C-terminal" evidence="8">
    <location>
        <begin position="295"/>
        <end position="408"/>
    </location>
</feature>